<dbReference type="GO" id="GO:0034088">
    <property type="term" value="P:maintenance of mitotic sister chromatid cohesion"/>
    <property type="evidence" value="ECO:0007669"/>
    <property type="project" value="TreeGrafter"/>
</dbReference>
<evidence type="ECO:0000256" key="1">
    <source>
        <dbReference type="ARBA" id="ARBA00007017"/>
    </source>
</evidence>
<dbReference type="GO" id="GO:0000785">
    <property type="term" value="C:chromatin"/>
    <property type="evidence" value="ECO:0007669"/>
    <property type="project" value="TreeGrafter"/>
</dbReference>
<keyword evidence="5" id="KW-1185">Reference proteome</keyword>
<dbReference type="AlphaFoldDB" id="A0AAN9THY4"/>
<dbReference type="PANTHER" id="PTHR13395">
    <property type="entry name" value="SISTER CHROMATID COHESION PROTEIN DCC1-RELATED"/>
    <property type="match status" value="1"/>
</dbReference>
<keyword evidence="3" id="KW-0235">DNA replication</keyword>
<dbReference type="GO" id="GO:0031390">
    <property type="term" value="C:Ctf18 RFC-like complex"/>
    <property type="evidence" value="ECO:0007669"/>
    <property type="project" value="InterPro"/>
</dbReference>
<name>A0AAN9THY4_9HEMI</name>
<reference evidence="4 5" key="1">
    <citation type="submission" date="2024-03" db="EMBL/GenBank/DDBJ databases">
        <title>Adaptation during the transition from Ophiocordyceps entomopathogen to insect associate is accompanied by gene loss and intensified selection.</title>
        <authorList>
            <person name="Ward C.M."/>
            <person name="Onetto C.A."/>
            <person name="Borneman A.R."/>
        </authorList>
    </citation>
    <scope>NUCLEOTIDE SEQUENCE [LARGE SCALE GENOMIC DNA]</scope>
    <source>
        <strain evidence="4">AWRI1</strain>
        <tissue evidence="4">Single Adult Female</tissue>
    </source>
</reference>
<dbReference type="PANTHER" id="PTHR13395:SF6">
    <property type="entry name" value="SISTER CHROMATID COHESION PROTEIN DCC1"/>
    <property type="match status" value="1"/>
</dbReference>
<sequence length="400" mass="45861">MAPGDSKYVRNIEDVSKIIQHTKLEENTLLPVTQALYFADEVKEYKLLELNKELLKKLNDGVTLTFRGVENDKAVLCCDNKTYEVKEAETSNSLLLVPTLKFPSDVTPSTSGETDERILEHKTVLGVYHTYYEVKVCKPKVKKLRIILENSSYRGSEMESALIESGAKLYSTADLLLEIQASEAELHSALRELFAFDLNGKWRVLEFDYHTRVLAYLLNLIDAQSWNIDDIPVNEVIEILTDLVPPFIIQHIITVYCEPVPSSSDNPKVCLIEDRVCRTLGEELLRSHSKYELNEFLKIWQEAVPPGLTTKLAQLDGLVYSLNSSNRLEIHFCPEYLLPEDINDRMHYLFGLKDKWTFDEIKPFIQIFTTPRMDENGILTKYARASKVNGVKYFSSRHGK</sequence>
<gene>
    <name evidence="4" type="ORF">V9T40_014574</name>
</gene>
<dbReference type="InterPro" id="IPR019128">
    <property type="entry name" value="Dcc1"/>
</dbReference>
<dbReference type="GO" id="GO:0000775">
    <property type="term" value="C:chromosome, centromeric region"/>
    <property type="evidence" value="ECO:0007669"/>
    <property type="project" value="TreeGrafter"/>
</dbReference>
<evidence type="ECO:0000256" key="3">
    <source>
        <dbReference type="ARBA" id="ARBA00022705"/>
    </source>
</evidence>
<proteinExistence type="inferred from homology"/>
<dbReference type="EMBL" id="JBBCAQ010000038">
    <property type="protein sequence ID" value="KAK7572102.1"/>
    <property type="molecule type" value="Genomic_DNA"/>
</dbReference>
<comment type="similarity">
    <text evidence="1">Belongs to the DCC1 family.</text>
</comment>
<dbReference type="Proteomes" id="UP001367676">
    <property type="component" value="Unassembled WGS sequence"/>
</dbReference>
<dbReference type="Pfam" id="PF09724">
    <property type="entry name" value="Dcc1"/>
    <property type="match status" value="1"/>
</dbReference>
<evidence type="ECO:0000313" key="5">
    <source>
        <dbReference type="Proteomes" id="UP001367676"/>
    </source>
</evidence>
<evidence type="ECO:0000313" key="4">
    <source>
        <dbReference type="EMBL" id="KAK7572102.1"/>
    </source>
</evidence>
<evidence type="ECO:0000256" key="2">
    <source>
        <dbReference type="ARBA" id="ARBA00017682"/>
    </source>
</evidence>
<comment type="caution">
    <text evidence="4">The sequence shown here is derived from an EMBL/GenBank/DDBJ whole genome shotgun (WGS) entry which is preliminary data.</text>
</comment>
<dbReference type="GO" id="GO:0006260">
    <property type="term" value="P:DNA replication"/>
    <property type="evidence" value="ECO:0007669"/>
    <property type="project" value="UniProtKB-KW"/>
</dbReference>
<organism evidence="4 5">
    <name type="scientific">Parthenolecanium corni</name>
    <dbReference type="NCBI Taxonomy" id="536013"/>
    <lineage>
        <taxon>Eukaryota</taxon>
        <taxon>Metazoa</taxon>
        <taxon>Ecdysozoa</taxon>
        <taxon>Arthropoda</taxon>
        <taxon>Hexapoda</taxon>
        <taxon>Insecta</taxon>
        <taxon>Pterygota</taxon>
        <taxon>Neoptera</taxon>
        <taxon>Paraneoptera</taxon>
        <taxon>Hemiptera</taxon>
        <taxon>Sternorrhyncha</taxon>
        <taxon>Coccoidea</taxon>
        <taxon>Coccidae</taxon>
        <taxon>Parthenolecanium</taxon>
    </lineage>
</organism>
<accession>A0AAN9THY4</accession>
<protein>
    <recommendedName>
        <fullName evidence="2">Sister chromatid cohesion protein DCC1</fullName>
    </recommendedName>
</protein>